<evidence type="ECO:0000256" key="3">
    <source>
        <dbReference type="ARBA" id="ARBA00025768"/>
    </source>
</evidence>
<evidence type="ECO:0000313" key="4">
    <source>
        <dbReference type="EMBL" id="KAJ2783029.1"/>
    </source>
</evidence>
<comment type="caution">
    <text evidence="4">The sequence shown here is derived from an EMBL/GenBank/DDBJ whole genome shotgun (WGS) entry which is preliminary data.</text>
</comment>
<proteinExistence type="inferred from homology"/>
<dbReference type="Proteomes" id="UP001140217">
    <property type="component" value="Unassembled WGS sequence"/>
</dbReference>
<dbReference type="EMBL" id="JANBUL010000056">
    <property type="protein sequence ID" value="KAJ2783029.1"/>
    <property type="molecule type" value="Genomic_DNA"/>
</dbReference>
<organism evidence="4 5">
    <name type="scientific">Coemansia javaensis</name>
    <dbReference type="NCBI Taxonomy" id="2761396"/>
    <lineage>
        <taxon>Eukaryota</taxon>
        <taxon>Fungi</taxon>
        <taxon>Fungi incertae sedis</taxon>
        <taxon>Zoopagomycota</taxon>
        <taxon>Kickxellomycotina</taxon>
        <taxon>Kickxellomycetes</taxon>
        <taxon>Kickxellales</taxon>
        <taxon>Kickxellaceae</taxon>
        <taxon>Coemansia</taxon>
    </lineage>
</organism>
<keyword evidence="2" id="KW-0067">ATP-binding</keyword>
<dbReference type="GO" id="GO:0005524">
    <property type="term" value="F:ATP binding"/>
    <property type="evidence" value="ECO:0007669"/>
    <property type="project" value="UniProtKB-KW"/>
</dbReference>
<dbReference type="PANTHER" id="PTHR12435">
    <property type="match status" value="1"/>
</dbReference>
<sequence>MPLVIITGLPSSGKTTRALELKRLLEARIEARIEAEAEAEAAAGQPLSVQIVGDDSLGVGHAAYAAAQAEKDARGALLSAVSRAVSRQTIVIADAPNYIKGLRYQLYCAAREVGTTHCVVHCAIPTAEARRINAQRGAAGYDAAVFEALAARYEEPSAAARWDRPLFTLIQHDPDDRLPLAAIWAALVERRAPPPHFATAAKPAAGSADYVFELDRATQAVVAAILDAQRSGVPVALLPVPGTAARVRMPARALTPSELRRQRMQFTSLNRQAPLPADRIAELFVEYLNISL</sequence>
<reference evidence="4" key="1">
    <citation type="submission" date="2022-07" db="EMBL/GenBank/DDBJ databases">
        <title>Phylogenomic reconstructions and comparative analyses of Kickxellomycotina fungi.</title>
        <authorList>
            <person name="Reynolds N.K."/>
            <person name="Stajich J.E."/>
            <person name="Barry K."/>
            <person name="Grigoriev I.V."/>
            <person name="Crous P."/>
            <person name="Smith M.E."/>
        </authorList>
    </citation>
    <scope>NUCLEOTIDE SEQUENCE</scope>
    <source>
        <strain evidence="4">NBRC 105414</strain>
    </source>
</reference>
<comment type="similarity">
    <text evidence="3">Belongs to the KTI12 family.</text>
</comment>
<dbReference type="OrthoDB" id="9972657at2759"/>
<dbReference type="AlphaFoldDB" id="A0A9W8HB79"/>
<dbReference type="InterPro" id="IPR027417">
    <property type="entry name" value="P-loop_NTPase"/>
</dbReference>
<evidence type="ECO:0000256" key="2">
    <source>
        <dbReference type="ARBA" id="ARBA00022840"/>
    </source>
</evidence>
<protein>
    <submittedName>
        <fullName evidence="4">Kti12, chromatin associated</fullName>
    </submittedName>
</protein>
<name>A0A9W8HB79_9FUNG</name>
<dbReference type="Gene3D" id="3.40.50.300">
    <property type="entry name" value="P-loop containing nucleotide triphosphate hydrolases"/>
    <property type="match status" value="1"/>
</dbReference>
<evidence type="ECO:0000313" key="5">
    <source>
        <dbReference type="Proteomes" id="UP001140217"/>
    </source>
</evidence>
<gene>
    <name evidence="4" type="primary">KTI12</name>
    <name evidence="4" type="ORF">H4R18_001930</name>
</gene>
<evidence type="ECO:0000256" key="1">
    <source>
        <dbReference type="ARBA" id="ARBA00022741"/>
    </source>
</evidence>
<dbReference type="SUPFAM" id="SSF52540">
    <property type="entry name" value="P-loop containing nucleoside triphosphate hydrolases"/>
    <property type="match status" value="1"/>
</dbReference>
<keyword evidence="1" id="KW-0547">Nucleotide-binding</keyword>
<accession>A0A9W8HB79</accession>
<dbReference type="InterPro" id="IPR013641">
    <property type="entry name" value="KTI12/PSTK"/>
</dbReference>
<keyword evidence="5" id="KW-1185">Reference proteome</keyword>
<dbReference type="Pfam" id="PF08433">
    <property type="entry name" value="KTI12"/>
    <property type="match status" value="1"/>
</dbReference>